<evidence type="ECO:0008006" key="3">
    <source>
        <dbReference type="Google" id="ProtNLM"/>
    </source>
</evidence>
<sequence>MIISNTLSSSSFINHYQHPWHPLEPPFPKPLRDQKSTSFHQNNCLSASESNERCMVAYMLWMEERISALKQIRDTEAIAEYERSRANPKNAGGSGPANTRGAIAPNVHGCLYKKFLNYDIEGYNSWFHELALMCPDLVTPEKKKIERYIRGLPERVKANVTSSKPASLHDAINMARELIEQAIQAKAARIGESNKIKRQEAAKAYAAALTERKGYLGNRPMCNQCNLHHDGQCTPKCRKCKRIGHQTWDCWSKTHAADPSPSDDANA</sequence>
<reference evidence="1" key="1">
    <citation type="journal article" date="2022" name="Int. J. Mol. Sci.">
        <title>Draft Genome of Tanacetum Coccineum: Genomic Comparison of Closely Related Tanacetum-Family Plants.</title>
        <authorList>
            <person name="Yamashiro T."/>
            <person name="Shiraishi A."/>
            <person name="Nakayama K."/>
            <person name="Satake H."/>
        </authorList>
    </citation>
    <scope>NUCLEOTIDE SEQUENCE</scope>
</reference>
<evidence type="ECO:0000313" key="2">
    <source>
        <dbReference type="Proteomes" id="UP001151760"/>
    </source>
</evidence>
<reference evidence="1" key="2">
    <citation type="submission" date="2022-01" db="EMBL/GenBank/DDBJ databases">
        <authorList>
            <person name="Yamashiro T."/>
            <person name="Shiraishi A."/>
            <person name="Satake H."/>
            <person name="Nakayama K."/>
        </authorList>
    </citation>
    <scope>NUCLEOTIDE SEQUENCE</scope>
</reference>
<comment type="caution">
    <text evidence="1">The sequence shown here is derived from an EMBL/GenBank/DDBJ whole genome shotgun (WGS) entry which is preliminary data.</text>
</comment>
<keyword evidence="2" id="KW-1185">Reference proteome</keyword>
<evidence type="ECO:0000313" key="1">
    <source>
        <dbReference type="EMBL" id="GJU08741.1"/>
    </source>
</evidence>
<proteinExistence type="predicted"/>
<protein>
    <recommendedName>
        <fullName evidence="3">CCHC-type domain-containing protein</fullName>
    </recommendedName>
</protein>
<gene>
    <name evidence="1" type="ORF">Tco_1125171</name>
</gene>
<dbReference type="EMBL" id="BQNB010021663">
    <property type="protein sequence ID" value="GJU08741.1"/>
    <property type="molecule type" value="Genomic_DNA"/>
</dbReference>
<accession>A0ABQ5J883</accession>
<name>A0ABQ5J883_9ASTR</name>
<organism evidence="1 2">
    <name type="scientific">Tanacetum coccineum</name>
    <dbReference type="NCBI Taxonomy" id="301880"/>
    <lineage>
        <taxon>Eukaryota</taxon>
        <taxon>Viridiplantae</taxon>
        <taxon>Streptophyta</taxon>
        <taxon>Embryophyta</taxon>
        <taxon>Tracheophyta</taxon>
        <taxon>Spermatophyta</taxon>
        <taxon>Magnoliopsida</taxon>
        <taxon>eudicotyledons</taxon>
        <taxon>Gunneridae</taxon>
        <taxon>Pentapetalae</taxon>
        <taxon>asterids</taxon>
        <taxon>campanulids</taxon>
        <taxon>Asterales</taxon>
        <taxon>Asteraceae</taxon>
        <taxon>Asteroideae</taxon>
        <taxon>Anthemideae</taxon>
        <taxon>Anthemidinae</taxon>
        <taxon>Tanacetum</taxon>
    </lineage>
</organism>
<dbReference type="Proteomes" id="UP001151760">
    <property type="component" value="Unassembled WGS sequence"/>
</dbReference>